<dbReference type="Pfam" id="PF00651">
    <property type="entry name" value="BTB"/>
    <property type="match status" value="1"/>
</dbReference>
<evidence type="ECO:0000313" key="2">
    <source>
        <dbReference type="EMBL" id="KAK6508692.1"/>
    </source>
</evidence>
<sequence>MEFEGFLESGKYSDFTIICGSKEWKVHRAIICPQSEYFATVCDSSFKEAKEAEINLANEIPLDIESMLKFLYTGDYTVVETIEQPPSSGLDGDLVSSLSVLALGGDADEKNWLGPDDLLKSGSPELAIAKPTTQTSQNIREQRRHIIMYALGDQFMIEKLKVYAAKKFQDNMPDTWMPDHWQLLDGIEARNSPTDQALRAPIMKLWLNDGLELFSGEEFRENLARFPAMELQFLRSHATNMYTLILGLRVTLGVQTGDLEERDTTIRGLNERRDSVKSSLRDMASSINKAAKCRHCGVRFAGLLEEQSTLDNHQVWYLLRCKDCRTKHPPGGVGFGF</sequence>
<name>A0AAN8PCA4_9PEZI</name>
<feature type="domain" description="BTB" evidence="1">
    <location>
        <begin position="13"/>
        <end position="80"/>
    </location>
</feature>
<dbReference type="Proteomes" id="UP001307849">
    <property type="component" value="Unassembled WGS sequence"/>
</dbReference>
<dbReference type="PANTHER" id="PTHR47843">
    <property type="entry name" value="BTB DOMAIN-CONTAINING PROTEIN-RELATED"/>
    <property type="match status" value="1"/>
</dbReference>
<dbReference type="InterPro" id="IPR000210">
    <property type="entry name" value="BTB/POZ_dom"/>
</dbReference>
<dbReference type="SUPFAM" id="SSF54695">
    <property type="entry name" value="POZ domain"/>
    <property type="match status" value="1"/>
</dbReference>
<evidence type="ECO:0000259" key="1">
    <source>
        <dbReference type="PROSITE" id="PS50097"/>
    </source>
</evidence>
<dbReference type="Gene3D" id="3.30.710.10">
    <property type="entry name" value="Potassium Channel Kv1.1, Chain A"/>
    <property type="match status" value="1"/>
</dbReference>
<dbReference type="PANTHER" id="PTHR47843:SF5">
    <property type="entry name" value="BTB_POZ DOMAIN PROTEIN"/>
    <property type="match status" value="1"/>
</dbReference>
<evidence type="ECO:0000313" key="3">
    <source>
        <dbReference type="Proteomes" id="UP001307849"/>
    </source>
</evidence>
<gene>
    <name evidence="2" type="ORF">TWF506_010771</name>
</gene>
<dbReference type="CDD" id="cd18186">
    <property type="entry name" value="BTB_POZ_ZBTB_KLHL-like"/>
    <property type="match status" value="1"/>
</dbReference>
<reference evidence="2 3" key="1">
    <citation type="submission" date="2019-10" db="EMBL/GenBank/DDBJ databases">
        <authorList>
            <person name="Palmer J.M."/>
        </authorList>
    </citation>
    <scope>NUCLEOTIDE SEQUENCE [LARGE SCALE GENOMIC DNA]</scope>
    <source>
        <strain evidence="2 3">TWF506</strain>
    </source>
</reference>
<dbReference type="PROSITE" id="PS50097">
    <property type="entry name" value="BTB"/>
    <property type="match status" value="1"/>
</dbReference>
<proteinExistence type="predicted"/>
<keyword evidence="3" id="KW-1185">Reference proteome</keyword>
<dbReference type="EMBL" id="JAVHJM010000008">
    <property type="protein sequence ID" value="KAK6508692.1"/>
    <property type="molecule type" value="Genomic_DNA"/>
</dbReference>
<accession>A0AAN8PCA4</accession>
<protein>
    <recommendedName>
        <fullName evidence="1">BTB domain-containing protein</fullName>
    </recommendedName>
</protein>
<organism evidence="2 3">
    <name type="scientific">Arthrobotrys conoides</name>
    <dbReference type="NCBI Taxonomy" id="74498"/>
    <lineage>
        <taxon>Eukaryota</taxon>
        <taxon>Fungi</taxon>
        <taxon>Dikarya</taxon>
        <taxon>Ascomycota</taxon>
        <taxon>Pezizomycotina</taxon>
        <taxon>Orbiliomycetes</taxon>
        <taxon>Orbiliales</taxon>
        <taxon>Orbiliaceae</taxon>
        <taxon>Arthrobotrys</taxon>
    </lineage>
</organism>
<dbReference type="AlphaFoldDB" id="A0AAN8PCA4"/>
<dbReference type="InterPro" id="IPR011333">
    <property type="entry name" value="SKP1/BTB/POZ_sf"/>
</dbReference>
<comment type="caution">
    <text evidence="2">The sequence shown here is derived from an EMBL/GenBank/DDBJ whole genome shotgun (WGS) entry which is preliminary data.</text>
</comment>